<evidence type="ECO:0000313" key="4">
    <source>
        <dbReference type="Proteomes" id="UP000254118"/>
    </source>
</evidence>
<proteinExistence type="predicted"/>
<evidence type="ECO:0000313" key="3">
    <source>
        <dbReference type="EMBL" id="STD05566.1"/>
    </source>
</evidence>
<keyword evidence="2" id="KW-0812">Transmembrane</keyword>
<feature type="transmembrane region" description="Helical" evidence="2">
    <location>
        <begin position="29"/>
        <end position="47"/>
    </location>
</feature>
<evidence type="ECO:0000256" key="1">
    <source>
        <dbReference type="SAM" id="MobiDB-lite"/>
    </source>
</evidence>
<evidence type="ECO:0000256" key="2">
    <source>
        <dbReference type="SAM" id="Phobius"/>
    </source>
</evidence>
<name>A0AA46BLX1_9MICO</name>
<keyword evidence="2" id="KW-1133">Transmembrane helix</keyword>
<feature type="region of interest" description="Disordered" evidence="1">
    <location>
        <begin position="1"/>
        <end position="22"/>
    </location>
</feature>
<feature type="transmembrane region" description="Helical" evidence="2">
    <location>
        <begin position="197"/>
        <end position="217"/>
    </location>
</feature>
<feature type="transmembrane region" description="Helical" evidence="2">
    <location>
        <begin position="223"/>
        <end position="244"/>
    </location>
</feature>
<dbReference type="RefSeq" id="WP_147279159.1">
    <property type="nucleotide sequence ID" value="NZ_UFYA01000001.1"/>
</dbReference>
<feature type="transmembrane region" description="Helical" evidence="2">
    <location>
        <begin position="115"/>
        <end position="135"/>
    </location>
</feature>
<dbReference type="Proteomes" id="UP000254118">
    <property type="component" value="Unassembled WGS sequence"/>
</dbReference>
<dbReference type="AlphaFoldDB" id="A0AA46BLX1"/>
<feature type="transmembrane region" description="Helical" evidence="2">
    <location>
        <begin position="155"/>
        <end position="176"/>
    </location>
</feature>
<protein>
    <submittedName>
        <fullName evidence="3">Uncharacterized protein</fullName>
    </submittedName>
</protein>
<sequence>MSQHGVGQRMDQRVTEKLSMTPDPPPQRIFLAAGLLIAAGLLMAAAASKRWSACIGSDLTEKTCGDRTGSDFDFFIVYPVTVHIAPAAWLCGIALVAAAAAMAALLYRNCTVSRACAAITAVILLLGALITFWAAHTAVPQHIVASNFWIDSYRWWVFTVVLPVTVFIALSTRFFAPLDYGTRPVRRPPSAAALAMWGSLFFTNPVLCIAVAGFFLSDVHGGVTPWAEMVSALACFVSGAFAILDAKRHQYRPVATS</sequence>
<reference evidence="3 4" key="1">
    <citation type="submission" date="2018-06" db="EMBL/GenBank/DDBJ databases">
        <authorList>
            <consortium name="Pathogen Informatics"/>
            <person name="Doyle S."/>
        </authorList>
    </citation>
    <scope>NUCLEOTIDE SEQUENCE [LARGE SCALE GENOMIC DNA]</scope>
    <source>
        <strain evidence="3 4">NCTC7915</strain>
    </source>
</reference>
<comment type="caution">
    <text evidence="3">The sequence shown here is derived from an EMBL/GenBank/DDBJ whole genome shotgun (WGS) entry which is preliminary data.</text>
</comment>
<gene>
    <name evidence="3" type="ORF">NCTC7915_00441</name>
</gene>
<accession>A0AA46BLX1</accession>
<organism evidence="3 4">
    <name type="scientific">Dermatophilus congolensis</name>
    <dbReference type="NCBI Taxonomy" id="1863"/>
    <lineage>
        <taxon>Bacteria</taxon>
        <taxon>Bacillati</taxon>
        <taxon>Actinomycetota</taxon>
        <taxon>Actinomycetes</taxon>
        <taxon>Micrococcales</taxon>
        <taxon>Dermatophilaceae</taxon>
        <taxon>Dermatophilus</taxon>
    </lineage>
</organism>
<feature type="transmembrane region" description="Helical" evidence="2">
    <location>
        <begin position="87"/>
        <end position="108"/>
    </location>
</feature>
<keyword evidence="2" id="KW-0472">Membrane</keyword>
<dbReference type="EMBL" id="UFYA01000001">
    <property type="protein sequence ID" value="STD05566.1"/>
    <property type="molecule type" value="Genomic_DNA"/>
</dbReference>